<feature type="region of interest" description="Disordered" evidence="1">
    <location>
        <begin position="159"/>
        <end position="220"/>
    </location>
</feature>
<feature type="region of interest" description="Disordered" evidence="1">
    <location>
        <begin position="357"/>
        <end position="378"/>
    </location>
</feature>
<dbReference type="Proteomes" id="UP000784294">
    <property type="component" value="Unassembled WGS sequence"/>
</dbReference>
<evidence type="ECO:0000313" key="3">
    <source>
        <dbReference type="Proteomes" id="UP000784294"/>
    </source>
</evidence>
<reference evidence="2" key="1">
    <citation type="submission" date="2018-11" db="EMBL/GenBank/DDBJ databases">
        <authorList>
            <consortium name="Pathogen Informatics"/>
        </authorList>
    </citation>
    <scope>NUCLEOTIDE SEQUENCE</scope>
</reference>
<dbReference type="EMBL" id="CAAALY010073783">
    <property type="protein sequence ID" value="VEL25414.1"/>
    <property type="molecule type" value="Genomic_DNA"/>
</dbReference>
<feature type="compositionally biased region" description="Low complexity" evidence="1">
    <location>
        <begin position="193"/>
        <end position="206"/>
    </location>
</feature>
<feature type="region of interest" description="Disordered" evidence="1">
    <location>
        <begin position="237"/>
        <end position="327"/>
    </location>
</feature>
<comment type="caution">
    <text evidence="2">The sequence shown here is derived from an EMBL/GenBank/DDBJ whole genome shotgun (WGS) entry which is preliminary data.</text>
</comment>
<organism evidence="2 3">
    <name type="scientific">Protopolystoma xenopodis</name>
    <dbReference type="NCBI Taxonomy" id="117903"/>
    <lineage>
        <taxon>Eukaryota</taxon>
        <taxon>Metazoa</taxon>
        <taxon>Spiralia</taxon>
        <taxon>Lophotrochozoa</taxon>
        <taxon>Platyhelminthes</taxon>
        <taxon>Monogenea</taxon>
        <taxon>Polyopisthocotylea</taxon>
        <taxon>Polystomatidea</taxon>
        <taxon>Polystomatidae</taxon>
        <taxon>Protopolystoma</taxon>
    </lineage>
</organism>
<dbReference type="OrthoDB" id="10068428at2759"/>
<keyword evidence="3" id="KW-1185">Reference proteome</keyword>
<sequence>MSLAAGSTNMSILSSSANSSGLNSTSLADNSTTGSVSTRRRFIPALVVLPSAMPSIDLTSLQSHYKTSQVTSIPTSPSSPVSAPLLLLTRSFKDNRFHAAPLDCLSRLRRSAAVRLAHQHPELRTAFERAMLWIDRRELPPNWGVDAIDTLLGDIERRRQKRRRRRRRHQQRRQRRRQASTAAKRRLDRQKQKQLQNASERASSSSGKRRGTRKKQLHARKICITKDMELVRGVESSNIDGGVGRNLSPLHLRASTPASSSELSRPQPAPDFPLVDSSSNLARETRTSLLATSTPGKRVSRASKQTDSRRRGALQTSDRRARSNSPLMVASTPSTLIIIAETIQPESTTTIKEAARSHASAKRSLKTAYRRSQSSDRSAAEAHLQSAVLWALPERSFDLPFEATTSLAVLPQ</sequence>
<name>A0A3S5AJK6_9PLAT</name>
<evidence type="ECO:0000313" key="2">
    <source>
        <dbReference type="EMBL" id="VEL25414.1"/>
    </source>
</evidence>
<accession>A0A3S5AJK6</accession>
<feature type="compositionally biased region" description="Basic residues" evidence="1">
    <location>
        <begin position="207"/>
        <end position="220"/>
    </location>
</feature>
<dbReference type="AlphaFoldDB" id="A0A3S5AJK6"/>
<feature type="compositionally biased region" description="Polar residues" evidence="1">
    <location>
        <begin position="276"/>
        <end position="295"/>
    </location>
</feature>
<proteinExistence type="predicted"/>
<dbReference type="Gene3D" id="2.30.30.140">
    <property type="match status" value="1"/>
</dbReference>
<protein>
    <submittedName>
        <fullName evidence="2">Uncharacterized protein</fullName>
    </submittedName>
</protein>
<evidence type="ECO:0000256" key="1">
    <source>
        <dbReference type="SAM" id="MobiDB-lite"/>
    </source>
</evidence>
<feature type="compositionally biased region" description="Basic residues" evidence="1">
    <location>
        <begin position="159"/>
        <end position="188"/>
    </location>
</feature>
<feature type="compositionally biased region" description="Basic residues" evidence="1">
    <location>
        <begin position="359"/>
        <end position="369"/>
    </location>
</feature>
<gene>
    <name evidence="2" type="ORF">PXEA_LOCUS18854</name>
</gene>